<comment type="caution">
    <text evidence="8">The sequence shown here is derived from an EMBL/GenBank/DDBJ whole genome shotgun (WGS) entry which is preliminary data.</text>
</comment>
<reference evidence="8 9" key="1">
    <citation type="submission" date="2020-10" db="EMBL/GenBank/DDBJ databases">
        <title>Connecting structure to function with the recovery of over 1000 high-quality activated sludge metagenome-assembled genomes encoding full-length rRNA genes using long-read sequencing.</title>
        <authorList>
            <person name="Singleton C.M."/>
            <person name="Petriglieri F."/>
            <person name="Kristensen J.M."/>
            <person name="Kirkegaard R.H."/>
            <person name="Michaelsen T.Y."/>
            <person name="Andersen M.H."/>
            <person name="Karst S.M."/>
            <person name="Dueholm M.S."/>
            <person name="Nielsen P.H."/>
            <person name="Albertsen M."/>
        </authorList>
    </citation>
    <scope>NUCLEOTIDE SEQUENCE [LARGE SCALE GENOMIC DNA]</scope>
    <source>
        <strain evidence="8">Ega_18-Q3-R5-49_MAXAC.001</strain>
    </source>
</reference>
<name>A0A935MJ73_9MICO</name>
<keyword evidence="3 6" id="KW-1133">Transmembrane helix</keyword>
<feature type="transmembrane region" description="Helical" evidence="6">
    <location>
        <begin position="115"/>
        <end position="131"/>
    </location>
</feature>
<feature type="transmembrane region" description="Helical" evidence="6">
    <location>
        <begin position="73"/>
        <end position="94"/>
    </location>
</feature>
<dbReference type="Proteomes" id="UP000726105">
    <property type="component" value="Unassembled WGS sequence"/>
</dbReference>
<evidence type="ECO:0000256" key="4">
    <source>
        <dbReference type="ARBA" id="ARBA00023136"/>
    </source>
</evidence>
<evidence type="ECO:0000256" key="5">
    <source>
        <dbReference type="SAM" id="MobiDB-lite"/>
    </source>
</evidence>
<dbReference type="AlphaFoldDB" id="A0A935MJ73"/>
<comment type="subcellular location">
    <subcellularLocation>
        <location evidence="1">Membrane</location>
        <topology evidence="1">Multi-pass membrane protein</topology>
    </subcellularLocation>
</comment>
<evidence type="ECO:0000256" key="3">
    <source>
        <dbReference type="ARBA" id="ARBA00022989"/>
    </source>
</evidence>
<feature type="domain" description="Methylamine utilisation protein MauE" evidence="7">
    <location>
        <begin position="6"/>
        <end position="132"/>
    </location>
</feature>
<proteinExistence type="predicted"/>
<keyword evidence="2 6" id="KW-0812">Transmembrane</keyword>
<evidence type="ECO:0000259" key="7">
    <source>
        <dbReference type="Pfam" id="PF07291"/>
    </source>
</evidence>
<dbReference type="GO" id="GO:0030416">
    <property type="term" value="P:methylamine metabolic process"/>
    <property type="evidence" value="ECO:0007669"/>
    <property type="project" value="InterPro"/>
</dbReference>
<feature type="region of interest" description="Disordered" evidence="5">
    <location>
        <begin position="178"/>
        <end position="222"/>
    </location>
</feature>
<dbReference type="GO" id="GO:0016020">
    <property type="term" value="C:membrane"/>
    <property type="evidence" value="ECO:0007669"/>
    <property type="project" value="UniProtKB-SubCell"/>
</dbReference>
<sequence>MSPLTLLAAPLVVAGVFLLSGVAKLGDVSDGVRGLREMGVPDVFVRDWVARAHPIAEIIIALGLLVLPTPWRVVAGVAAVGLMAAYTVLVIAAVRRAREVNCNCFGRRSEVVNRATAVRNLALLALALAALVDCREASAPVVRVFSGLDPLAWTAILAVTAGVGWLIGRGYAASAPRPDGPAAAAAGLGSALTRGDEGEADEADERRGRRSAADPGRDVAFR</sequence>
<feature type="compositionally biased region" description="Low complexity" evidence="5">
    <location>
        <begin position="178"/>
        <end position="192"/>
    </location>
</feature>
<dbReference type="EMBL" id="JADJIB010000015">
    <property type="protein sequence ID" value="MBK7274872.1"/>
    <property type="molecule type" value="Genomic_DNA"/>
</dbReference>
<protein>
    <recommendedName>
        <fullName evidence="7">Methylamine utilisation protein MauE domain-containing protein</fullName>
    </recommendedName>
</protein>
<evidence type="ECO:0000313" key="8">
    <source>
        <dbReference type="EMBL" id="MBK7274872.1"/>
    </source>
</evidence>
<keyword evidence="4 6" id="KW-0472">Membrane</keyword>
<feature type="compositionally biased region" description="Basic and acidic residues" evidence="5">
    <location>
        <begin position="204"/>
        <end position="222"/>
    </location>
</feature>
<dbReference type="InterPro" id="IPR009908">
    <property type="entry name" value="Methylamine_util_MauE"/>
</dbReference>
<accession>A0A935MJ73</accession>
<evidence type="ECO:0000256" key="6">
    <source>
        <dbReference type="SAM" id="Phobius"/>
    </source>
</evidence>
<dbReference type="Pfam" id="PF07291">
    <property type="entry name" value="MauE"/>
    <property type="match status" value="1"/>
</dbReference>
<gene>
    <name evidence="8" type="ORF">IPI13_17600</name>
</gene>
<evidence type="ECO:0000256" key="2">
    <source>
        <dbReference type="ARBA" id="ARBA00022692"/>
    </source>
</evidence>
<evidence type="ECO:0000256" key="1">
    <source>
        <dbReference type="ARBA" id="ARBA00004141"/>
    </source>
</evidence>
<feature type="transmembrane region" description="Helical" evidence="6">
    <location>
        <begin position="151"/>
        <end position="168"/>
    </location>
</feature>
<organism evidence="8 9">
    <name type="scientific">Candidatus Phosphoribacter hodrii</name>
    <dbReference type="NCBI Taxonomy" id="2953743"/>
    <lineage>
        <taxon>Bacteria</taxon>
        <taxon>Bacillati</taxon>
        <taxon>Actinomycetota</taxon>
        <taxon>Actinomycetes</taxon>
        <taxon>Micrococcales</taxon>
        <taxon>Dermatophilaceae</taxon>
        <taxon>Candidatus Phosphoribacter</taxon>
    </lineage>
</organism>
<evidence type="ECO:0000313" key="9">
    <source>
        <dbReference type="Proteomes" id="UP000726105"/>
    </source>
</evidence>